<name>A0A254TGW0_9BURK</name>
<organism evidence="2 3">
    <name type="scientific">Noviherbaspirillum denitrificans</name>
    <dbReference type="NCBI Taxonomy" id="1968433"/>
    <lineage>
        <taxon>Bacteria</taxon>
        <taxon>Pseudomonadati</taxon>
        <taxon>Pseudomonadota</taxon>
        <taxon>Betaproteobacteria</taxon>
        <taxon>Burkholderiales</taxon>
        <taxon>Oxalobacteraceae</taxon>
        <taxon>Noviherbaspirillum</taxon>
    </lineage>
</organism>
<feature type="transmembrane region" description="Helical" evidence="1">
    <location>
        <begin position="6"/>
        <end position="25"/>
    </location>
</feature>
<protein>
    <recommendedName>
        <fullName evidence="4">PQ-loop repeat-containing protein</fullName>
    </recommendedName>
</protein>
<feature type="transmembrane region" description="Helical" evidence="1">
    <location>
        <begin position="37"/>
        <end position="57"/>
    </location>
</feature>
<keyword evidence="1" id="KW-0812">Transmembrane</keyword>
<evidence type="ECO:0000256" key="1">
    <source>
        <dbReference type="SAM" id="Phobius"/>
    </source>
</evidence>
<keyword evidence="1" id="KW-1133">Transmembrane helix</keyword>
<keyword evidence="1" id="KW-0472">Membrane</keyword>
<dbReference type="OrthoDB" id="8721655at2"/>
<dbReference type="RefSeq" id="WP_088708735.1">
    <property type="nucleotide sequence ID" value="NZ_LSTO01000001.1"/>
</dbReference>
<dbReference type="AlphaFoldDB" id="A0A254TGW0"/>
<accession>A0A254TGW0</accession>
<dbReference type="Proteomes" id="UP000197535">
    <property type="component" value="Unassembled WGS sequence"/>
</dbReference>
<evidence type="ECO:0000313" key="2">
    <source>
        <dbReference type="EMBL" id="OWW21899.1"/>
    </source>
</evidence>
<dbReference type="Gene3D" id="1.20.1280.290">
    <property type="match status" value="1"/>
</dbReference>
<reference evidence="2 3" key="1">
    <citation type="submission" date="2016-02" db="EMBL/GenBank/DDBJ databases">
        <authorList>
            <person name="Wen L."/>
            <person name="He K."/>
            <person name="Yang H."/>
        </authorList>
    </citation>
    <scope>NUCLEOTIDE SEQUENCE [LARGE SCALE GENOMIC DNA]</scope>
    <source>
        <strain evidence="2 3">TSA40</strain>
    </source>
</reference>
<evidence type="ECO:0008006" key="4">
    <source>
        <dbReference type="Google" id="ProtNLM"/>
    </source>
</evidence>
<sequence>MEQLLSLLYGASGIAASALYIPQILRYHRDPASRASISLLSWSGWILIAAITIAYALCVVGNVLIAAVAGLNIVAQLTVLAYGLTARCSSARAAARTT</sequence>
<gene>
    <name evidence="2" type="ORF">AYR66_22795</name>
</gene>
<keyword evidence="3" id="KW-1185">Reference proteome</keyword>
<dbReference type="EMBL" id="LSTO01000001">
    <property type="protein sequence ID" value="OWW21899.1"/>
    <property type="molecule type" value="Genomic_DNA"/>
</dbReference>
<comment type="caution">
    <text evidence="2">The sequence shown here is derived from an EMBL/GenBank/DDBJ whole genome shotgun (WGS) entry which is preliminary data.</text>
</comment>
<feature type="transmembrane region" description="Helical" evidence="1">
    <location>
        <begin position="63"/>
        <end position="84"/>
    </location>
</feature>
<evidence type="ECO:0000313" key="3">
    <source>
        <dbReference type="Proteomes" id="UP000197535"/>
    </source>
</evidence>
<proteinExistence type="predicted"/>